<name>A0AAN9T9D8_9HEMI</name>
<evidence type="ECO:0000313" key="3">
    <source>
        <dbReference type="Proteomes" id="UP001367676"/>
    </source>
</evidence>
<organism evidence="2 3">
    <name type="scientific">Parthenolecanium corni</name>
    <dbReference type="NCBI Taxonomy" id="536013"/>
    <lineage>
        <taxon>Eukaryota</taxon>
        <taxon>Metazoa</taxon>
        <taxon>Ecdysozoa</taxon>
        <taxon>Arthropoda</taxon>
        <taxon>Hexapoda</taxon>
        <taxon>Insecta</taxon>
        <taxon>Pterygota</taxon>
        <taxon>Neoptera</taxon>
        <taxon>Paraneoptera</taxon>
        <taxon>Hemiptera</taxon>
        <taxon>Sternorrhyncha</taxon>
        <taxon>Coccoidea</taxon>
        <taxon>Coccidae</taxon>
        <taxon>Parthenolecanium</taxon>
    </lineage>
</organism>
<feature type="compositionally biased region" description="Polar residues" evidence="1">
    <location>
        <begin position="99"/>
        <end position="116"/>
    </location>
</feature>
<feature type="region of interest" description="Disordered" evidence="1">
    <location>
        <begin position="51"/>
        <end position="133"/>
    </location>
</feature>
<feature type="compositionally biased region" description="Basic and acidic residues" evidence="1">
    <location>
        <begin position="83"/>
        <end position="95"/>
    </location>
</feature>
<accession>A0AAN9T9D8</accession>
<comment type="caution">
    <text evidence="2">The sequence shown here is derived from an EMBL/GenBank/DDBJ whole genome shotgun (WGS) entry which is preliminary data.</text>
</comment>
<dbReference type="EMBL" id="JBBCAQ010000034">
    <property type="protein sequence ID" value="KAK7579833.1"/>
    <property type="molecule type" value="Genomic_DNA"/>
</dbReference>
<keyword evidence="3" id="KW-1185">Reference proteome</keyword>
<evidence type="ECO:0000256" key="1">
    <source>
        <dbReference type="SAM" id="MobiDB-lite"/>
    </source>
</evidence>
<feature type="compositionally biased region" description="Polar residues" evidence="1">
    <location>
        <begin position="51"/>
        <end position="71"/>
    </location>
</feature>
<sequence>MAGKAFTFTNISNFDNTASSPFASHVPSSFKRHTGLKRRYNIVLLKCQGFQESTSPLPPGQQHSIPQSKKSSWLVHEINIGSRRRDEDTRPEGLRAVHQPSTKNVPSVVSCTRSFTPPNPPRDHRPIVCPKAN</sequence>
<proteinExistence type="predicted"/>
<gene>
    <name evidence="2" type="ORF">V9T40_000462</name>
</gene>
<protein>
    <submittedName>
        <fullName evidence="2">Uncharacterized protein</fullName>
    </submittedName>
</protein>
<reference evidence="2 3" key="1">
    <citation type="submission" date="2024-03" db="EMBL/GenBank/DDBJ databases">
        <title>Adaptation during the transition from Ophiocordyceps entomopathogen to insect associate is accompanied by gene loss and intensified selection.</title>
        <authorList>
            <person name="Ward C.M."/>
            <person name="Onetto C.A."/>
            <person name="Borneman A.R."/>
        </authorList>
    </citation>
    <scope>NUCLEOTIDE SEQUENCE [LARGE SCALE GENOMIC DNA]</scope>
    <source>
        <strain evidence="2">AWRI1</strain>
        <tissue evidence="2">Single Adult Female</tissue>
    </source>
</reference>
<evidence type="ECO:0000313" key="2">
    <source>
        <dbReference type="EMBL" id="KAK7579833.1"/>
    </source>
</evidence>
<dbReference type="AlphaFoldDB" id="A0AAN9T9D8"/>
<dbReference type="Proteomes" id="UP001367676">
    <property type="component" value="Unassembled WGS sequence"/>
</dbReference>